<keyword evidence="3" id="KW-1003">Cell membrane</keyword>
<dbReference type="FunFam" id="3.40.50.300:FF:000127">
    <property type="entry name" value="Ribose import ATP-binding protein RbsA"/>
    <property type="match status" value="1"/>
</dbReference>
<dbReference type="Pfam" id="PF00005">
    <property type="entry name" value="ABC_tran"/>
    <property type="match status" value="2"/>
</dbReference>
<keyword evidence="7 11" id="KW-0067">ATP-binding</keyword>
<dbReference type="Proteomes" id="UP000298595">
    <property type="component" value="Chromosome"/>
</dbReference>
<dbReference type="InterPro" id="IPR027417">
    <property type="entry name" value="P-loop_NTPase"/>
</dbReference>
<dbReference type="InterPro" id="IPR017871">
    <property type="entry name" value="ABC_transporter-like_CS"/>
</dbReference>
<dbReference type="SUPFAM" id="SSF52540">
    <property type="entry name" value="P-loop containing nucleoside triphosphate hydrolases"/>
    <property type="match status" value="2"/>
</dbReference>
<dbReference type="AlphaFoldDB" id="A0A4D8P9T4"/>
<dbReference type="SMART" id="SM00382">
    <property type="entry name" value="AAA"/>
    <property type="match status" value="1"/>
</dbReference>
<evidence type="ECO:0000256" key="2">
    <source>
        <dbReference type="ARBA" id="ARBA00022448"/>
    </source>
</evidence>
<feature type="domain" description="ABC transporter" evidence="10">
    <location>
        <begin position="8"/>
        <end position="239"/>
    </location>
</feature>
<dbReference type="PROSITE" id="PS50893">
    <property type="entry name" value="ABC_TRANSPORTER_2"/>
    <property type="match status" value="2"/>
</dbReference>
<keyword evidence="6" id="KW-0547">Nucleotide-binding</keyword>
<dbReference type="InterPro" id="IPR050107">
    <property type="entry name" value="ABC_carbohydrate_import_ATPase"/>
</dbReference>
<evidence type="ECO:0000256" key="6">
    <source>
        <dbReference type="ARBA" id="ARBA00022741"/>
    </source>
</evidence>
<dbReference type="GO" id="GO:0005886">
    <property type="term" value="C:plasma membrane"/>
    <property type="evidence" value="ECO:0007669"/>
    <property type="project" value="UniProtKB-SubCell"/>
</dbReference>
<dbReference type="PROSITE" id="PS00211">
    <property type="entry name" value="ABC_TRANSPORTER_1"/>
    <property type="match status" value="2"/>
</dbReference>
<name>A0A4D8P9T4_9PROT</name>
<feature type="domain" description="ABC transporter" evidence="10">
    <location>
        <begin position="256"/>
        <end position="502"/>
    </location>
</feature>
<keyword evidence="5" id="KW-0677">Repeat</keyword>
<dbReference type="PANTHER" id="PTHR43790:SF4">
    <property type="entry name" value="GUANOSINE IMPORT ATP-BINDING PROTEIN NUPO"/>
    <property type="match status" value="1"/>
</dbReference>
<evidence type="ECO:0000256" key="1">
    <source>
        <dbReference type="ARBA" id="ARBA00004202"/>
    </source>
</evidence>
<protein>
    <submittedName>
        <fullName evidence="11">ABC transporter ATP-binding protein</fullName>
    </submittedName>
</protein>
<keyword evidence="9" id="KW-0472">Membrane</keyword>
<dbReference type="InterPro" id="IPR003593">
    <property type="entry name" value="AAA+_ATPase"/>
</dbReference>
<dbReference type="Gene3D" id="3.40.50.300">
    <property type="entry name" value="P-loop containing nucleotide triphosphate hydrolases"/>
    <property type="match status" value="2"/>
</dbReference>
<dbReference type="RefSeq" id="WP_137114310.1">
    <property type="nucleotide sequence ID" value="NZ_CP032321.1"/>
</dbReference>
<dbReference type="CDD" id="cd03215">
    <property type="entry name" value="ABC_Carb_Monos_II"/>
    <property type="match status" value="1"/>
</dbReference>
<comment type="subcellular location">
    <subcellularLocation>
        <location evidence="1">Cell membrane</location>
        <topology evidence="1">Peripheral membrane protein</topology>
    </subcellularLocation>
</comment>
<evidence type="ECO:0000313" key="11">
    <source>
        <dbReference type="EMBL" id="QCN93940.1"/>
    </source>
</evidence>
<keyword evidence="4" id="KW-0762">Sugar transport</keyword>
<keyword evidence="2" id="KW-0813">Transport</keyword>
<dbReference type="InterPro" id="IPR003439">
    <property type="entry name" value="ABC_transporter-like_ATP-bd"/>
</dbReference>
<accession>A0A4D8P9T4</accession>
<reference evidence="11 12" key="1">
    <citation type="submission" date="2018-09" db="EMBL/GenBank/DDBJ databases">
        <title>Whole genome based analysis of evolution and adaptive divergence in Indian and Brazilian strains of Azospirillum brasilense.</title>
        <authorList>
            <person name="Singh C."/>
            <person name="Tripathi A.K."/>
        </authorList>
    </citation>
    <scope>NUCLEOTIDE SEQUENCE [LARGE SCALE GENOMIC DNA]</scope>
    <source>
        <strain evidence="11 12">MTCC4035</strain>
    </source>
</reference>
<evidence type="ECO:0000256" key="8">
    <source>
        <dbReference type="ARBA" id="ARBA00022967"/>
    </source>
</evidence>
<dbReference type="GO" id="GO:0005524">
    <property type="term" value="F:ATP binding"/>
    <property type="evidence" value="ECO:0007669"/>
    <property type="project" value="UniProtKB-KW"/>
</dbReference>
<evidence type="ECO:0000256" key="7">
    <source>
        <dbReference type="ARBA" id="ARBA00022840"/>
    </source>
</evidence>
<evidence type="ECO:0000259" key="10">
    <source>
        <dbReference type="PROSITE" id="PS50893"/>
    </source>
</evidence>
<dbReference type="GO" id="GO:0016887">
    <property type="term" value="F:ATP hydrolysis activity"/>
    <property type="evidence" value="ECO:0007669"/>
    <property type="project" value="InterPro"/>
</dbReference>
<organism evidence="11 12">
    <name type="scientific">Azospirillum argentinense</name>
    <dbReference type="NCBI Taxonomy" id="2970906"/>
    <lineage>
        <taxon>Bacteria</taxon>
        <taxon>Pseudomonadati</taxon>
        <taxon>Pseudomonadota</taxon>
        <taxon>Alphaproteobacteria</taxon>
        <taxon>Rhodospirillales</taxon>
        <taxon>Azospirillaceae</taxon>
        <taxon>Azospirillum</taxon>
    </lineage>
</organism>
<proteinExistence type="predicted"/>
<evidence type="ECO:0000256" key="3">
    <source>
        <dbReference type="ARBA" id="ARBA00022475"/>
    </source>
</evidence>
<dbReference type="CDD" id="cd03216">
    <property type="entry name" value="ABC_Carb_Monos_I"/>
    <property type="match status" value="1"/>
</dbReference>
<gene>
    <name evidence="11" type="ORF">D3093_00870</name>
</gene>
<keyword evidence="8" id="KW-1278">Translocase</keyword>
<dbReference type="EMBL" id="CP032321">
    <property type="protein sequence ID" value="QCN93940.1"/>
    <property type="molecule type" value="Genomic_DNA"/>
</dbReference>
<dbReference type="KEGG" id="aare:D3093_00870"/>
<evidence type="ECO:0000256" key="4">
    <source>
        <dbReference type="ARBA" id="ARBA00022597"/>
    </source>
</evidence>
<dbReference type="PANTHER" id="PTHR43790">
    <property type="entry name" value="CARBOHYDRATE TRANSPORT ATP-BINDING PROTEIN MG119-RELATED"/>
    <property type="match status" value="1"/>
</dbReference>
<evidence type="ECO:0000256" key="9">
    <source>
        <dbReference type="ARBA" id="ARBA00023136"/>
    </source>
</evidence>
<evidence type="ECO:0000256" key="5">
    <source>
        <dbReference type="ARBA" id="ARBA00022737"/>
    </source>
</evidence>
<sequence>MSSPPHRLELRGITKRFPGCLANDQVDLVLRPGEIHALLGENGAGKSTLVKIIYGVLHADAGRIQWNGHDTHIPDPAGARRLGIGMVFQHFSLFDTLTVAENISLGLDQPGPMDALSARIAEVSERYGLSLDPRRHVHNLSVGERQRVEIVRCLLQDPKLLIMDEPTSVLTPQEATRLFETLRRLAAEGCTILYISHKLEEIRALCDTATVLRGGRVVGSCDPRRETARSLAEMMIGTELSTPERLPQGEAGAAKLQVRHLSTTSDNPFATNLKDVSFEVRAGEILGIAGVAGNGQAELMAALSGEALVPDPASVAIEGRPAGHLGPRERRLLGLAFVPEERLGRGAVPELSLSENALLSGYAREPLVRSGLVHFGRARSYAERIIGAFNVVTHGHRAEARSLSGGNLQKFIIGREILQKPRLLVVGQPTWGVDAGAAAAIHRALIDLARSGAAVLVISQDLDELFVLSDRIAVLFHGHLSESRPTHHTSVEEIGLLMGGLFNHPPDEDEVDRAV</sequence>
<evidence type="ECO:0000313" key="12">
    <source>
        <dbReference type="Proteomes" id="UP000298595"/>
    </source>
</evidence>